<protein>
    <submittedName>
        <fullName evidence="1">Uncharacterized protein</fullName>
    </submittedName>
</protein>
<dbReference type="Proteomes" id="UP001149142">
    <property type="component" value="Unassembled WGS sequence"/>
</dbReference>
<comment type="caution">
    <text evidence="1">The sequence shown here is derived from an EMBL/GenBank/DDBJ whole genome shotgun (WGS) entry which is preliminary data.</text>
</comment>
<proteinExistence type="predicted"/>
<evidence type="ECO:0000313" key="1">
    <source>
        <dbReference type="EMBL" id="MDA0177610.1"/>
    </source>
</evidence>
<reference evidence="1" key="1">
    <citation type="submission" date="2022-11" db="EMBL/GenBank/DDBJ databases">
        <title>Refractory cell wall polysaccharides provide important carbon source for microbial heterotrophs in the hadal ocean.</title>
        <authorList>
            <person name="Zhu X."/>
        </authorList>
    </citation>
    <scope>NUCLEOTIDE SEQUENCE</scope>
    <source>
        <strain evidence="1">MTRN7</strain>
    </source>
</reference>
<sequence>MRLKQFFKVFFHHPDYNKTPVVTKDNVVQECKTEICNTLHFNLKQLEFINCLEQHLDKRKEKDYALEFLLELKALKFSVQQNTINSIRYCKS</sequence>
<accession>A0ABT4S1G6</accession>
<name>A0ABT4S1G6_9FLAO</name>
<evidence type="ECO:0000313" key="2">
    <source>
        <dbReference type="Proteomes" id="UP001149142"/>
    </source>
</evidence>
<keyword evidence="2" id="KW-1185">Reference proteome</keyword>
<dbReference type="RefSeq" id="WP_270005510.1">
    <property type="nucleotide sequence ID" value="NZ_JAPFGC010000002.1"/>
</dbReference>
<organism evidence="1 2">
    <name type="scientific">Mesoflavibacter profundi</name>
    <dbReference type="NCBI Taxonomy" id="2708110"/>
    <lineage>
        <taxon>Bacteria</taxon>
        <taxon>Pseudomonadati</taxon>
        <taxon>Bacteroidota</taxon>
        <taxon>Flavobacteriia</taxon>
        <taxon>Flavobacteriales</taxon>
        <taxon>Flavobacteriaceae</taxon>
        <taxon>Mesoflavibacter</taxon>
    </lineage>
</organism>
<gene>
    <name evidence="1" type="ORF">OOZ35_08925</name>
</gene>
<dbReference type="EMBL" id="JAPFGC010000002">
    <property type="protein sequence ID" value="MDA0177610.1"/>
    <property type="molecule type" value="Genomic_DNA"/>
</dbReference>